<name>A0A834HKT8_RHYFE</name>
<dbReference type="AlphaFoldDB" id="A0A834HKT8"/>
<protein>
    <submittedName>
        <fullName evidence="2">Uncharacterized protein</fullName>
    </submittedName>
</protein>
<evidence type="ECO:0000313" key="2">
    <source>
        <dbReference type="EMBL" id="KAF7263118.1"/>
    </source>
</evidence>
<gene>
    <name evidence="2" type="ORF">GWI33_003598</name>
</gene>
<evidence type="ECO:0000256" key="1">
    <source>
        <dbReference type="SAM" id="MobiDB-lite"/>
    </source>
</evidence>
<comment type="caution">
    <text evidence="2">The sequence shown here is derived from an EMBL/GenBank/DDBJ whole genome shotgun (WGS) entry which is preliminary data.</text>
</comment>
<dbReference type="EMBL" id="JAACXV010023224">
    <property type="protein sequence ID" value="KAF7263118.1"/>
    <property type="molecule type" value="Genomic_DNA"/>
</dbReference>
<feature type="region of interest" description="Disordered" evidence="1">
    <location>
        <begin position="23"/>
        <end position="62"/>
    </location>
</feature>
<organism evidence="2 3">
    <name type="scientific">Rhynchophorus ferrugineus</name>
    <name type="common">Red palm weevil</name>
    <name type="synonym">Curculio ferrugineus</name>
    <dbReference type="NCBI Taxonomy" id="354439"/>
    <lineage>
        <taxon>Eukaryota</taxon>
        <taxon>Metazoa</taxon>
        <taxon>Ecdysozoa</taxon>
        <taxon>Arthropoda</taxon>
        <taxon>Hexapoda</taxon>
        <taxon>Insecta</taxon>
        <taxon>Pterygota</taxon>
        <taxon>Neoptera</taxon>
        <taxon>Endopterygota</taxon>
        <taxon>Coleoptera</taxon>
        <taxon>Polyphaga</taxon>
        <taxon>Cucujiformia</taxon>
        <taxon>Curculionidae</taxon>
        <taxon>Dryophthorinae</taxon>
        <taxon>Rhynchophorus</taxon>
    </lineage>
</organism>
<reference evidence="2" key="1">
    <citation type="submission" date="2020-08" db="EMBL/GenBank/DDBJ databases">
        <title>Genome sequencing and assembly of the red palm weevil Rhynchophorus ferrugineus.</title>
        <authorList>
            <person name="Dias G.B."/>
            <person name="Bergman C.M."/>
            <person name="Manee M."/>
        </authorList>
    </citation>
    <scope>NUCLEOTIDE SEQUENCE</scope>
    <source>
        <strain evidence="2">AA-2017</strain>
        <tissue evidence="2">Whole larva</tissue>
    </source>
</reference>
<proteinExistence type="predicted"/>
<dbReference type="Proteomes" id="UP000625711">
    <property type="component" value="Unassembled WGS sequence"/>
</dbReference>
<sequence>MNKSRSEVVFGEFWRRGNDRPLWDGGEARRCGSPANDPADEVGGGGWRPKKTTTEEKGQHLRQNIRYEAGGCYLN</sequence>
<accession>A0A834HKT8</accession>
<evidence type="ECO:0000313" key="3">
    <source>
        <dbReference type="Proteomes" id="UP000625711"/>
    </source>
</evidence>
<keyword evidence="3" id="KW-1185">Reference proteome</keyword>